<name>A0ABU3PTW8_9ACTN</name>
<dbReference type="Proteomes" id="UP001268542">
    <property type="component" value="Unassembled WGS sequence"/>
</dbReference>
<reference evidence="4 5" key="1">
    <citation type="submission" date="2023-08" db="EMBL/GenBank/DDBJ databases">
        <title>Nocardioides seae sp. nov., a bacterium isolated from a soil.</title>
        <authorList>
            <person name="Wang X."/>
        </authorList>
    </citation>
    <scope>NUCLEOTIDE SEQUENCE [LARGE SCALE GENOMIC DNA]</scope>
    <source>
        <strain evidence="4 5">YZH12</strain>
    </source>
</reference>
<dbReference type="PROSITE" id="PS00061">
    <property type="entry name" value="ADH_SHORT"/>
    <property type="match status" value="1"/>
</dbReference>
<comment type="caution">
    <text evidence="4">The sequence shown here is derived from an EMBL/GenBank/DDBJ whole genome shotgun (WGS) entry which is preliminary data.</text>
</comment>
<proteinExistence type="inferred from homology"/>
<evidence type="ECO:0000256" key="2">
    <source>
        <dbReference type="ARBA" id="ARBA00023002"/>
    </source>
</evidence>
<sequence>MGPFDGQVVLVTGAARGQGRNHAVRFAREGADVIATDLCAPVGGAPYDMATPQDLEQTRRLVEAEGRQVVTAEADVRDPGVLAAAVDDGVARLGRLDVVVANAGIAGSYPVADLTDDIWRDMLDTNLTGVWNTVRAALPHVRAGGRGGSLVLISSIAGLKGLPNNAHYAAAKHGVLGIMRSLANELGPEGIRVNAVLPTNVNTRMLLNDAIYRLFLPEAEAPSREDVEPMFHAMHALDVPFVEVDDVSNAVLFLAGETARFVTGTALPVDAGALVR</sequence>
<gene>
    <name evidence="4" type="ORF">RDV89_04155</name>
</gene>
<accession>A0ABU3PTW8</accession>
<dbReference type="NCBIfam" id="NF009467">
    <property type="entry name" value="PRK12826.1-3"/>
    <property type="match status" value="1"/>
</dbReference>
<evidence type="ECO:0000313" key="4">
    <source>
        <dbReference type="EMBL" id="MDT9592245.1"/>
    </source>
</evidence>
<comment type="similarity">
    <text evidence="1">Belongs to the short-chain dehydrogenases/reductases (SDR) family.</text>
</comment>
<dbReference type="CDD" id="cd05233">
    <property type="entry name" value="SDR_c"/>
    <property type="match status" value="1"/>
</dbReference>
<dbReference type="RefSeq" id="WP_315731579.1">
    <property type="nucleotide sequence ID" value="NZ_JAVYII010000002.1"/>
</dbReference>
<dbReference type="SUPFAM" id="SSF51735">
    <property type="entry name" value="NAD(P)-binding Rossmann-fold domains"/>
    <property type="match status" value="1"/>
</dbReference>
<dbReference type="InterPro" id="IPR002347">
    <property type="entry name" value="SDR_fam"/>
</dbReference>
<dbReference type="PRINTS" id="PR00081">
    <property type="entry name" value="GDHRDH"/>
</dbReference>
<dbReference type="PANTHER" id="PTHR24321:SF8">
    <property type="entry name" value="ESTRADIOL 17-BETA-DEHYDROGENASE 8-RELATED"/>
    <property type="match status" value="1"/>
</dbReference>
<evidence type="ECO:0000256" key="1">
    <source>
        <dbReference type="ARBA" id="ARBA00006484"/>
    </source>
</evidence>
<keyword evidence="3" id="KW-0520">NAD</keyword>
<dbReference type="Gene3D" id="3.40.50.720">
    <property type="entry name" value="NAD(P)-binding Rossmann-like Domain"/>
    <property type="match status" value="1"/>
</dbReference>
<dbReference type="NCBIfam" id="TIGR03971">
    <property type="entry name" value="SDR_subfam_1"/>
    <property type="match status" value="1"/>
</dbReference>
<dbReference type="InterPro" id="IPR020904">
    <property type="entry name" value="Sc_DH/Rdtase_CS"/>
</dbReference>
<organism evidence="4 5">
    <name type="scientific">Nocardioides imazamoxiresistens</name>
    <dbReference type="NCBI Taxonomy" id="3231893"/>
    <lineage>
        <taxon>Bacteria</taxon>
        <taxon>Bacillati</taxon>
        <taxon>Actinomycetota</taxon>
        <taxon>Actinomycetes</taxon>
        <taxon>Propionibacteriales</taxon>
        <taxon>Nocardioidaceae</taxon>
        <taxon>Nocardioides</taxon>
    </lineage>
</organism>
<dbReference type="InterPro" id="IPR036291">
    <property type="entry name" value="NAD(P)-bd_dom_sf"/>
</dbReference>
<keyword evidence="2" id="KW-0560">Oxidoreductase</keyword>
<evidence type="ECO:0000256" key="3">
    <source>
        <dbReference type="ARBA" id="ARBA00023027"/>
    </source>
</evidence>
<protein>
    <submittedName>
        <fullName evidence="4">Mycofactocin-coupled SDR family oxidoreductase</fullName>
    </submittedName>
</protein>
<dbReference type="Pfam" id="PF13561">
    <property type="entry name" value="adh_short_C2"/>
    <property type="match status" value="1"/>
</dbReference>
<dbReference type="EMBL" id="JAVYII010000002">
    <property type="protein sequence ID" value="MDT9592245.1"/>
    <property type="molecule type" value="Genomic_DNA"/>
</dbReference>
<keyword evidence="5" id="KW-1185">Reference proteome</keyword>
<evidence type="ECO:0000313" key="5">
    <source>
        <dbReference type="Proteomes" id="UP001268542"/>
    </source>
</evidence>
<dbReference type="PRINTS" id="PR00080">
    <property type="entry name" value="SDRFAMILY"/>
</dbReference>
<dbReference type="InterPro" id="IPR023985">
    <property type="entry name" value="SDR_subfam_1"/>
</dbReference>
<dbReference type="PANTHER" id="PTHR24321">
    <property type="entry name" value="DEHYDROGENASES, SHORT CHAIN"/>
    <property type="match status" value="1"/>
</dbReference>